<keyword evidence="4 13" id="KW-0547">Nucleotide-binding</keyword>
<evidence type="ECO:0000259" key="14">
    <source>
        <dbReference type="PROSITE" id="PS51199"/>
    </source>
</evidence>
<dbReference type="Proteomes" id="UP000808337">
    <property type="component" value="Unassembled WGS sequence"/>
</dbReference>
<dbReference type="FunFam" id="1.10.860.10:FF:000001">
    <property type="entry name" value="Replicative DNA helicase"/>
    <property type="match status" value="1"/>
</dbReference>
<dbReference type="InterPro" id="IPR007693">
    <property type="entry name" value="DNA_helicase_DnaB-like_N"/>
</dbReference>
<evidence type="ECO:0000256" key="3">
    <source>
        <dbReference type="ARBA" id="ARBA00022705"/>
    </source>
</evidence>
<keyword evidence="3 13" id="KW-0235">DNA replication</keyword>
<dbReference type="NCBIfam" id="NF004384">
    <property type="entry name" value="PRK05748.1"/>
    <property type="match status" value="1"/>
</dbReference>
<dbReference type="EC" id="5.6.2.3" evidence="12 13"/>
<dbReference type="SUPFAM" id="SSF52540">
    <property type="entry name" value="P-loop containing nucleoside triphosphate hydrolases"/>
    <property type="match status" value="1"/>
</dbReference>
<proteinExistence type="inferred from homology"/>
<dbReference type="CDD" id="cd00984">
    <property type="entry name" value="DnaB_C"/>
    <property type="match status" value="1"/>
</dbReference>
<comment type="similarity">
    <text evidence="1 13">Belongs to the helicase family. DnaB subfamily.</text>
</comment>
<accession>A0A9D7XQ71</accession>
<evidence type="ECO:0000256" key="13">
    <source>
        <dbReference type="RuleBase" id="RU362085"/>
    </source>
</evidence>
<evidence type="ECO:0000256" key="4">
    <source>
        <dbReference type="ARBA" id="ARBA00022741"/>
    </source>
</evidence>
<evidence type="ECO:0000313" key="16">
    <source>
        <dbReference type="Proteomes" id="UP000808337"/>
    </source>
</evidence>
<evidence type="ECO:0000256" key="5">
    <source>
        <dbReference type="ARBA" id="ARBA00022801"/>
    </source>
</evidence>
<organism evidence="15 16">
    <name type="scientific">Candidatus Opimibacter skivensis</name>
    <dbReference type="NCBI Taxonomy" id="2982028"/>
    <lineage>
        <taxon>Bacteria</taxon>
        <taxon>Pseudomonadati</taxon>
        <taxon>Bacteroidota</taxon>
        <taxon>Saprospiria</taxon>
        <taxon>Saprospirales</taxon>
        <taxon>Saprospiraceae</taxon>
        <taxon>Candidatus Opimibacter</taxon>
    </lineage>
</organism>
<keyword evidence="9" id="KW-0413">Isomerase</keyword>
<dbReference type="AlphaFoldDB" id="A0A9D7XQ71"/>
<comment type="function">
    <text evidence="10 13">The main replicative DNA helicase, it participates in initiation and elongation during chromosome replication. Travels ahead of the DNA replisome, separating dsDNA into templates for DNA synthesis. A processive ATP-dependent 5'-3' DNA helicase it has DNA-dependent ATPase activity.</text>
</comment>
<sequence>MAEPNQYSPQTSGTRLKPIRSDNDLTSLVYGKLQPQATQIEEVVLGALMLDKDAMAVVLDILTPDSFYKKPHSVIFEAMIRLFERSQPVDILTVHEALKKAGNLEMAGGVGFLAELTNKVASAANLEFHSRIIAQKHIQRELIRVSTSTIGDAFEDTKDVFQMLDEAESNLFDITQKNLNRRYSRLGDLAVKAQKELEALSKKVDGINGVPAGFVELDKITNGWQRSDLIIVAARPGMGKTAFTLSLARNAALDFNKPIAFFSLEMSALQLTHRLMSMVAEIPGSKLRNAQLEDYEWQQLNTAVERFSDVPIFIDDTPAINIFELRAKCRRLKMQHDIQLVIVDYLQLMTAGPDSSKRGGTREQEISSISRALKTMAKELDVPVIALSQLSRAVETRGGNKRPQLSDLRDSGAIEQDADIVMFIYRPDYYEMESDPTISKDQAEIIVSKHRNGALGTVNLKFISQFAKFTDPGDDFFNDISGKGPVDNYNAIITRPSRLNEEDEPIPF</sequence>
<dbReference type="GO" id="GO:0006269">
    <property type="term" value="P:DNA replication, synthesis of primer"/>
    <property type="evidence" value="ECO:0007669"/>
    <property type="project" value="UniProtKB-UniRule"/>
</dbReference>
<dbReference type="Pfam" id="PF03796">
    <property type="entry name" value="DnaB_C"/>
    <property type="match status" value="1"/>
</dbReference>
<gene>
    <name evidence="15" type="primary">dnaB</name>
    <name evidence="15" type="ORF">IPP15_10060</name>
</gene>
<evidence type="ECO:0000313" key="15">
    <source>
        <dbReference type="EMBL" id="MBK9982751.1"/>
    </source>
</evidence>
<dbReference type="InterPro" id="IPR027417">
    <property type="entry name" value="P-loop_NTPase"/>
</dbReference>
<dbReference type="GO" id="GO:0005829">
    <property type="term" value="C:cytosol"/>
    <property type="evidence" value="ECO:0007669"/>
    <property type="project" value="TreeGrafter"/>
</dbReference>
<dbReference type="InterPro" id="IPR003593">
    <property type="entry name" value="AAA+_ATPase"/>
</dbReference>
<dbReference type="GO" id="GO:0043139">
    <property type="term" value="F:5'-3' DNA helicase activity"/>
    <property type="evidence" value="ECO:0007669"/>
    <property type="project" value="UniProtKB-EC"/>
</dbReference>
<dbReference type="Pfam" id="PF00772">
    <property type="entry name" value="DnaB"/>
    <property type="match status" value="1"/>
</dbReference>
<dbReference type="EMBL" id="JADKGY010000006">
    <property type="protein sequence ID" value="MBK9982751.1"/>
    <property type="molecule type" value="Genomic_DNA"/>
</dbReference>
<comment type="caution">
    <text evidence="15">The sequence shown here is derived from an EMBL/GenBank/DDBJ whole genome shotgun (WGS) entry which is preliminary data.</text>
</comment>
<protein>
    <recommendedName>
        <fullName evidence="12 13">Replicative DNA helicase</fullName>
        <ecNumber evidence="12 13">5.6.2.3</ecNumber>
    </recommendedName>
</protein>
<evidence type="ECO:0000256" key="11">
    <source>
        <dbReference type="ARBA" id="ARBA00048954"/>
    </source>
</evidence>
<dbReference type="SMART" id="SM00382">
    <property type="entry name" value="AAA"/>
    <property type="match status" value="1"/>
</dbReference>
<dbReference type="GO" id="GO:0003677">
    <property type="term" value="F:DNA binding"/>
    <property type="evidence" value="ECO:0007669"/>
    <property type="project" value="UniProtKB-UniRule"/>
</dbReference>
<dbReference type="InterPro" id="IPR007694">
    <property type="entry name" value="DNA_helicase_DnaB-like_C"/>
</dbReference>
<evidence type="ECO:0000256" key="6">
    <source>
        <dbReference type="ARBA" id="ARBA00022806"/>
    </source>
</evidence>
<dbReference type="InterPro" id="IPR036185">
    <property type="entry name" value="DNA_heli_DnaB-like_N_sf"/>
</dbReference>
<dbReference type="InterPro" id="IPR016136">
    <property type="entry name" value="DNA_helicase_N/primase_C"/>
</dbReference>
<evidence type="ECO:0000256" key="2">
    <source>
        <dbReference type="ARBA" id="ARBA00022515"/>
    </source>
</evidence>
<evidence type="ECO:0000256" key="1">
    <source>
        <dbReference type="ARBA" id="ARBA00008428"/>
    </source>
</evidence>
<keyword evidence="8 13" id="KW-0238">DNA-binding</keyword>
<evidence type="ECO:0000256" key="9">
    <source>
        <dbReference type="ARBA" id="ARBA00023235"/>
    </source>
</evidence>
<evidence type="ECO:0000256" key="10">
    <source>
        <dbReference type="ARBA" id="ARBA00044932"/>
    </source>
</evidence>
<evidence type="ECO:0000256" key="8">
    <source>
        <dbReference type="ARBA" id="ARBA00023125"/>
    </source>
</evidence>
<keyword evidence="5 13" id="KW-0378">Hydrolase</keyword>
<name>A0A9D7XQ71_9BACT</name>
<evidence type="ECO:0000256" key="12">
    <source>
        <dbReference type="NCBIfam" id="TIGR00665"/>
    </source>
</evidence>
<dbReference type="PANTHER" id="PTHR30153:SF2">
    <property type="entry name" value="REPLICATIVE DNA HELICASE"/>
    <property type="match status" value="1"/>
</dbReference>
<dbReference type="GO" id="GO:1990077">
    <property type="term" value="C:primosome complex"/>
    <property type="evidence" value="ECO:0007669"/>
    <property type="project" value="UniProtKB-UniRule"/>
</dbReference>
<dbReference type="SUPFAM" id="SSF48024">
    <property type="entry name" value="N-terminal domain of DnaB helicase"/>
    <property type="match status" value="1"/>
</dbReference>
<dbReference type="GO" id="GO:0016787">
    <property type="term" value="F:hydrolase activity"/>
    <property type="evidence" value="ECO:0007669"/>
    <property type="project" value="UniProtKB-KW"/>
</dbReference>
<dbReference type="InterPro" id="IPR007692">
    <property type="entry name" value="DNA_helicase_DnaB"/>
</dbReference>
<keyword evidence="6 13" id="KW-0347">Helicase</keyword>
<dbReference type="Gene3D" id="3.40.50.300">
    <property type="entry name" value="P-loop containing nucleotide triphosphate hydrolases"/>
    <property type="match status" value="1"/>
</dbReference>
<keyword evidence="7 13" id="KW-0067">ATP-binding</keyword>
<evidence type="ECO:0000256" key="7">
    <source>
        <dbReference type="ARBA" id="ARBA00022840"/>
    </source>
</evidence>
<feature type="domain" description="SF4 helicase" evidence="14">
    <location>
        <begin position="203"/>
        <end position="476"/>
    </location>
</feature>
<dbReference type="PROSITE" id="PS51199">
    <property type="entry name" value="SF4_HELICASE"/>
    <property type="match status" value="1"/>
</dbReference>
<comment type="catalytic activity">
    <reaction evidence="11 13">
        <text>ATP + H2O = ADP + phosphate + H(+)</text>
        <dbReference type="Rhea" id="RHEA:13065"/>
        <dbReference type="ChEBI" id="CHEBI:15377"/>
        <dbReference type="ChEBI" id="CHEBI:15378"/>
        <dbReference type="ChEBI" id="CHEBI:30616"/>
        <dbReference type="ChEBI" id="CHEBI:43474"/>
        <dbReference type="ChEBI" id="CHEBI:456216"/>
        <dbReference type="EC" id="5.6.2.3"/>
    </reaction>
</comment>
<dbReference type="FunFam" id="3.40.50.300:FF:001761">
    <property type="entry name" value="Replicative DNA helicase"/>
    <property type="match status" value="1"/>
</dbReference>
<dbReference type="NCBIfam" id="TIGR00665">
    <property type="entry name" value="DnaB"/>
    <property type="match status" value="1"/>
</dbReference>
<reference evidence="15 16" key="1">
    <citation type="submission" date="2020-10" db="EMBL/GenBank/DDBJ databases">
        <title>Connecting structure to function with the recovery of over 1000 high-quality activated sludge metagenome-assembled genomes encoding full-length rRNA genes using long-read sequencing.</title>
        <authorList>
            <person name="Singleton C.M."/>
            <person name="Petriglieri F."/>
            <person name="Kristensen J.M."/>
            <person name="Kirkegaard R.H."/>
            <person name="Michaelsen T.Y."/>
            <person name="Andersen M.H."/>
            <person name="Karst S.M."/>
            <person name="Dueholm M.S."/>
            <person name="Nielsen P.H."/>
            <person name="Albertsen M."/>
        </authorList>
    </citation>
    <scope>NUCLEOTIDE SEQUENCE [LARGE SCALE GENOMIC DNA]</scope>
    <source>
        <strain evidence="15">Ribe_18-Q3-R11-54_MAXAC.273</strain>
    </source>
</reference>
<dbReference type="Gene3D" id="1.10.860.10">
    <property type="entry name" value="DNAb Helicase, Chain A"/>
    <property type="match status" value="1"/>
</dbReference>
<dbReference type="GO" id="GO:0005524">
    <property type="term" value="F:ATP binding"/>
    <property type="evidence" value="ECO:0007669"/>
    <property type="project" value="UniProtKB-UniRule"/>
</dbReference>
<keyword evidence="2 13" id="KW-0639">Primosome</keyword>
<dbReference type="PANTHER" id="PTHR30153">
    <property type="entry name" value="REPLICATIVE DNA HELICASE DNAB"/>
    <property type="match status" value="1"/>
</dbReference>